<evidence type="ECO:0000256" key="2">
    <source>
        <dbReference type="ARBA" id="ARBA00023157"/>
    </source>
</evidence>
<organism evidence="4 5">
    <name type="scientific">Phrynocephalus forsythii</name>
    <dbReference type="NCBI Taxonomy" id="171643"/>
    <lineage>
        <taxon>Eukaryota</taxon>
        <taxon>Metazoa</taxon>
        <taxon>Chordata</taxon>
        <taxon>Craniata</taxon>
        <taxon>Vertebrata</taxon>
        <taxon>Euteleostomi</taxon>
        <taxon>Lepidosauria</taxon>
        <taxon>Squamata</taxon>
        <taxon>Bifurcata</taxon>
        <taxon>Unidentata</taxon>
        <taxon>Episquamata</taxon>
        <taxon>Toxicofera</taxon>
        <taxon>Iguania</taxon>
        <taxon>Acrodonta</taxon>
        <taxon>Agamidae</taxon>
        <taxon>Agaminae</taxon>
        <taxon>Phrynocephalus</taxon>
    </lineage>
</organism>
<proteinExistence type="inferred from homology"/>
<dbReference type="PRINTS" id="PR00837">
    <property type="entry name" value="V5TPXLIKE"/>
</dbReference>
<evidence type="ECO:0000313" key="4">
    <source>
        <dbReference type="EMBL" id="KAJ7345678.1"/>
    </source>
</evidence>
<dbReference type="InterPro" id="IPR001283">
    <property type="entry name" value="CRISP-related"/>
</dbReference>
<dbReference type="InterPro" id="IPR035940">
    <property type="entry name" value="CAP_sf"/>
</dbReference>
<dbReference type="Proteomes" id="UP001142489">
    <property type="component" value="Unassembled WGS sequence"/>
</dbReference>
<dbReference type="PANTHER" id="PTHR10334">
    <property type="entry name" value="CYSTEINE-RICH SECRETORY PROTEIN-RELATED"/>
    <property type="match status" value="1"/>
</dbReference>
<comment type="caution">
    <text evidence="4">The sequence shown here is derived from an EMBL/GenBank/DDBJ whole genome shotgun (WGS) entry which is preliminary data.</text>
</comment>
<sequence length="226" mass="25530">MNPEKEKEILDTHNDIRREVQPTASNMLKMTWSRKAAKSARQRAAKCIPSVSPPEERTVDGVLCSENVLHSETAITWPNVIKVWQQKKSNFQYGVGTIVPKHDVYSYTQLIWYRSHLVGCASAYCTGTPYPFVHICQYCPAGNIGDQLQTPYTEGPPCGDCPYHCEDKLCRQASLKNSAPRSRIDFGDMEEEEGTWAVSNPYIKRESGRQADKQAGTHILNIQIRP</sequence>
<dbReference type="EMBL" id="JAPFRF010000001">
    <property type="protein sequence ID" value="KAJ7345678.1"/>
    <property type="molecule type" value="Genomic_DNA"/>
</dbReference>
<dbReference type="SUPFAM" id="SSF55797">
    <property type="entry name" value="PR-1-like"/>
    <property type="match status" value="1"/>
</dbReference>
<keyword evidence="5" id="KW-1185">Reference proteome</keyword>
<dbReference type="Gene3D" id="3.40.33.10">
    <property type="entry name" value="CAP"/>
    <property type="match status" value="1"/>
</dbReference>
<dbReference type="FunFam" id="3.40.33.10:FF:000005">
    <property type="entry name" value="Cysteine-rich secretory protein 2"/>
    <property type="match status" value="1"/>
</dbReference>
<feature type="domain" description="SCP" evidence="3">
    <location>
        <begin position="4"/>
        <end position="146"/>
    </location>
</feature>
<evidence type="ECO:0000313" key="5">
    <source>
        <dbReference type="Proteomes" id="UP001142489"/>
    </source>
</evidence>
<dbReference type="AlphaFoldDB" id="A0A9Q1B813"/>
<evidence type="ECO:0000259" key="3">
    <source>
        <dbReference type="SMART" id="SM00198"/>
    </source>
</evidence>
<dbReference type="OrthoDB" id="737510at2759"/>
<gene>
    <name evidence="4" type="ORF">JRQ81_001628</name>
</gene>
<dbReference type="Pfam" id="PF00188">
    <property type="entry name" value="CAP"/>
    <property type="match status" value="1"/>
</dbReference>
<keyword evidence="2" id="KW-1015">Disulfide bond</keyword>
<comment type="similarity">
    <text evidence="1">Belongs to the CRISP family.</text>
</comment>
<dbReference type="SMART" id="SM00198">
    <property type="entry name" value="SCP"/>
    <property type="match status" value="1"/>
</dbReference>
<protein>
    <recommendedName>
        <fullName evidence="3">SCP domain-containing protein</fullName>
    </recommendedName>
</protein>
<name>A0A9Q1B813_9SAUR</name>
<dbReference type="InterPro" id="IPR014044">
    <property type="entry name" value="CAP_dom"/>
</dbReference>
<evidence type="ECO:0000256" key="1">
    <source>
        <dbReference type="ARBA" id="ARBA00009923"/>
    </source>
</evidence>
<reference evidence="4" key="1">
    <citation type="journal article" date="2023" name="DNA Res.">
        <title>Chromosome-level genome assembly of Phrynocephalus forsythii using third-generation DNA sequencing and Hi-C analysis.</title>
        <authorList>
            <person name="Qi Y."/>
            <person name="Zhao W."/>
            <person name="Zhao Y."/>
            <person name="Niu C."/>
            <person name="Cao S."/>
            <person name="Zhang Y."/>
        </authorList>
    </citation>
    <scope>NUCLEOTIDE SEQUENCE</scope>
    <source>
        <tissue evidence="4">Muscle</tissue>
    </source>
</reference>
<accession>A0A9Q1B813</accession>